<reference evidence="7" key="1">
    <citation type="submission" date="2023-03" db="EMBL/GenBank/DDBJ databases">
        <title>MT1 and MT2 Draft Genomes of Novel Species.</title>
        <authorList>
            <person name="Venkateswaran K."/>
        </authorList>
    </citation>
    <scope>NUCLEOTIDE SEQUENCE</scope>
    <source>
        <strain evidence="7">F6_8S_P_1A</strain>
    </source>
</reference>
<organism evidence="7 8">
    <name type="scientific">Leifsonia virtsii</name>
    <dbReference type="NCBI Taxonomy" id="3035915"/>
    <lineage>
        <taxon>Bacteria</taxon>
        <taxon>Bacillati</taxon>
        <taxon>Actinomycetota</taxon>
        <taxon>Actinomycetes</taxon>
        <taxon>Micrococcales</taxon>
        <taxon>Microbacteriaceae</taxon>
        <taxon>Leifsonia</taxon>
    </lineage>
</organism>
<dbReference type="PANTHER" id="PTHR10556">
    <property type="entry name" value="3-OXO-5-ALPHA-STEROID 4-DEHYDROGENASE"/>
    <property type="match status" value="1"/>
</dbReference>
<feature type="transmembrane region" description="Helical" evidence="5">
    <location>
        <begin position="104"/>
        <end position="122"/>
    </location>
</feature>
<dbReference type="PANTHER" id="PTHR10556:SF43">
    <property type="entry name" value="STEROID 5-ALPHA-REDUCTASE DET2"/>
    <property type="match status" value="1"/>
</dbReference>
<evidence type="ECO:0000256" key="5">
    <source>
        <dbReference type="SAM" id="Phobius"/>
    </source>
</evidence>
<dbReference type="RefSeq" id="WP_301216021.1">
    <property type="nucleotide sequence ID" value="NZ_JAROCB010000001.1"/>
</dbReference>
<feature type="transmembrane region" description="Helical" evidence="5">
    <location>
        <begin position="142"/>
        <end position="158"/>
    </location>
</feature>
<protein>
    <submittedName>
        <fullName evidence="7">Methyltransferase</fullName>
    </submittedName>
</protein>
<gene>
    <name evidence="7" type="ORF">P5G59_03450</name>
</gene>
<keyword evidence="7" id="KW-0489">Methyltransferase</keyword>
<proteinExistence type="predicted"/>
<dbReference type="PIRSF" id="PIRSF015596">
    <property type="entry name" value="5_alpha-SR2"/>
    <property type="match status" value="1"/>
</dbReference>
<dbReference type="GO" id="GO:0008168">
    <property type="term" value="F:methyltransferase activity"/>
    <property type="evidence" value="ECO:0007669"/>
    <property type="project" value="UniProtKB-KW"/>
</dbReference>
<sequence>MLQGPYRWFVYAELLLAAVTFVALLFVVAPYGGRHGRTGWGPTVPARVGWVVMEAPAALLFVAFYLLGSHRFEPVPLLFLALWLVHYVYRAFVYPFLMRSGSRMPVLVMLLAIGFNTLNAWVNARWVSEYGTYPVAWLADPRFWLGLLLFAGGLTLNARSDRTLRRLRAGGGGYRVPYGGGFRYVSSPNYLGEIVEWTGWAVATWSLAGASFALYTIANLAPRAVANHRWYRETFPEYPRDRRALLPFVL</sequence>
<keyword evidence="2 5" id="KW-0812">Transmembrane</keyword>
<feature type="transmembrane region" description="Helical" evidence="5">
    <location>
        <begin position="6"/>
        <end position="28"/>
    </location>
</feature>
<comment type="subcellular location">
    <subcellularLocation>
        <location evidence="1">Membrane</location>
        <topology evidence="1">Multi-pass membrane protein</topology>
    </subcellularLocation>
</comment>
<feature type="transmembrane region" description="Helical" evidence="5">
    <location>
        <begin position="48"/>
        <end position="68"/>
    </location>
</feature>
<feature type="domain" description="3-oxo-5-alpha-steroid 4-dehydrogenase C-terminal" evidence="6">
    <location>
        <begin position="103"/>
        <end position="250"/>
    </location>
</feature>
<evidence type="ECO:0000256" key="2">
    <source>
        <dbReference type="ARBA" id="ARBA00022692"/>
    </source>
</evidence>
<dbReference type="PROSITE" id="PS50244">
    <property type="entry name" value="S5A_REDUCTASE"/>
    <property type="match status" value="1"/>
</dbReference>
<dbReference type="Proteomes" id="UP001174210">
    <property type="component" value="Unassembled WGS sequence"/>
</dbReference>
<evidence type="ECO:0000256" key="3">
    <source>
        <dbReference type="ARBA" id="ARBA00022989"/>
    </source>
</evidence>
<evidence type="ECO:0000256" key="1">
    <source>
        <dbReference type="ARBA" id="ARBA00004141"/>
    </source>
</evidence>
<keyword evidence="4 5" id="KW-0472">Membrane</keyword>
<dbReference type="Pfam" id="PF02544">
    <property type="entry name" value="Steroid_dh"/>
    <property type="match status" value="1"/>
</dbReference>
<dbReference type="InterPro" id="IPR039357">
    <property type="entry name" value="SRD5A/TECR"/>
</dbReference>
<dbReference type="EMBL" id="JAROCB010000001">
    <property type="protein sequence ID" value="MDN4596188.1"/>
    <property type="molecule type" value="Genomic_DNA"/>
</dbReference>
<evidence type="ECO:0000313" key="8">
    <source>
        <dbReference type="Proteomes" id="UP001174210"/>
    </source>
</evidence>
<evidence type="ECO:0000256" key="4">
    <source>
        <dbReference type="ARBA" id="ARBA00023136"/>
    </source>
</evidence>
<keyword evidence="8" id="KW-1185">Reference proteome</keyword>
<keyword evidence="7" id="KW-0808">Transferase</keyword>
<name>A0ABT8IU08_9MICO</name>
<keyword evidence="3 5" id="KW-1133">Transmembrane helix</keyword>
<feature type="transmembrane region" description="Helical" evidence="5">
    <location>
        <begin position="74"/>
        <end position="92"/>
    </location>
</feature>
<dbReference type="Gene3D" id="1.20.120.1630">
    <property type="match status" value="1"/>
</dbReference>
<comment type="caution">
    <text evidence="7">The sequence shown here is derived from an EMBL/GenBank/DDBJ whole genome shotgun (WGS) entry which is preliminary data.</text>
</comment>
<dbReference type="InterPro" id="IPR016636">
    <property type="entry name" value="3-oxo-5-alpha-steroid_4-DH"/>
</dbReference>
<dbReference type="GO" id="GO:0032259">
    <property type="term" value="P:methylation"/>
    <property type="evidence" value="ECO:0007669"/>
    <property type="project" value="UniProtKB-KW"/>
</dbReference>
<accession>A0ABT8IU08</accession>
<evidence type="ECO:0000259" key="6">
    <source>
        <dbReference type="Pfam" id="PF02544"/>
    </source>
</evidence>
<evidence type="ECO:0000313" key="7">
    <source>
        <dbReference type="EMBL" id="MDN4596188.1"/>
    </source>
</evidence>
<dbReference type="InterPro" id="IPR001104">
    <property type="entry name" value="3-oxo-5_a-steroid_4-DH_C"/>
</dbReference>